<evidence type="ECO:0000256" key="1">
    <source>
        <dbReference type="ARBA" id="ARBA00009865"/>
    </source>
</evidence>
<dbReference type="AlphaFoldDB" id="A0A0A1DP26"/>
<dbReference type="Proteomes" id="UP000030300">
    <property type="component" value="Chromosome"/>
</dbReference>
<evidence type="ECO:0000256" key="4">
    <source>
        <dbReference type="RuleBase" id="RU361187"/>
    </source>
</evidence>
<evidence type="ECO:0000256" key="3">
    <source>
        <dbReference type="ARBA" id="ARBA00023295"/>
    </source>
</evidence>
<protein>
    <submittedName>
        <fullName evidence="5">Glycoside hydrolase, family 43</fullName>
    </submittedName>
</protein>
<dbReference type="PANTHER" id="PTHR42812:SF5">
    <property type="entry name" value="ENDO-ARABINASE"/>
    <property type="match status" value="1"/>
</dbReference>
<dbReference type="EMBL" id="CP009896">
    <property type="protein sequence ID" value="AIY19089.1"/>
    <property type="molecule type" value="Genomic_DNA"/>
</dbReference>
<sequence length="341" mass="36446">MLRRLLVLALPALLALGLVVAPAPAPAEERYPEPVLAGNVGDPSVVAVGKKLVVVATGEQVDRAVKEPGRGWRWTEPVLAERPAWARAGAIWAADLTRVGKRWVLYFAVPVRGLGPEGRCIGVAVARGPLEVFRPVGTAPLVCPARAKVPAAADPVAVPGLPSRGVIDPSAYTEGGRHYLLYKTDGKPSSIRLLPLSGNGRKARGPSVELIRSTGVVENPVLVRTGGSYYLFASEGDFARCSYHQTWRRSRSLTAWADAPQGVLLDRASTGGLCGPGGGDVVVQKGRATLYFHGWVRRSSTIPKGAGFWGWNGGEQKARRAMYAARLTIRSGVPVVKRYLR</sequence>
<gene>
    <name evidence="5" type="ORF">KR76_24095</name>
</gene>
<dbReference type="InterPro" id="IPR023296">
    <property type="entry name" value="Glyco_hydro_beta-prop_sf"/>
</dbReference>
<name>A0A0A1DP26_NOCSI</name>
<organism evidence="5 6">
    <name type="scientific">Nocardioides simplex</name>
    <name type="common">Arthrobacter simplex</name>
    <dbReference type="NCBI Taxonomy" id="2045"/>
    <lineage>
        <taxon>Bacteria</taxon>
        <taxon>Bacillati</taxon>
        <taxon>Actinomycetota</taxon>
        <taxon>Actinomycetes</taxon>
        <taxon>Propionibacteriales</taxon>
        <taxon>Nocardioidaceae</taxon>
        <taxon>Pimelobacter</taxon>
    </lineage>
</organism>
<proteinExistence type="inferred from homology"/>
<dbReference type="InterPro" id="IPR006710">
    <property type="entry name" value="Glyco_hydro_43"/>
</dbReference>
<keyword evidence="2 4" id="KW-0378">Hydrolase</keyword>
<dbReference type="eggNOG" id="COG3507">
    <property type="taxonomic scope" value="Bacteria"/>
</dbReference>
<evidence type="ECO:0000313" key="6">
    <source>
        <dbReference type="Proteomes" id="UP000030300"/>
    </source>
</evidence>
<dbReference type="Gene3D" id="2.115.10.20">
    <property type="entry name" value="Glycosyl hydrolase domain, family 43"/>
    <property type="match status" value="1"/>
</dbReference>
<dbReference type="GO" id="GO:0004553">
    <property type="term" value="F:hydrolase activity, hydrolyzing O-glycosyl compounds"/>
    <property type="evidence" value="ECO:0007669"/>
    <property type="project" value="InterPro"/>
</dbReference>
<comment type="similarity">
    <text evidence="1 4">Belongs to the glycosyl hydrolase 43 family.</text>
</comment>
<dbReference type="KEGG" id="psim:KR76_24095"/>
<accession>A0A0A1DP26</accession>
<dbReference type="SUPFAM" id="SSF75005">
    <property type="entry name" value="Arabinanase/levansucrase/invertase"/>
    <property type="match status" value="1"/>
</dbReference>
<evidence type="ECO:0000313" key="5">
    <source>
        <dbReference type="EMBL" id="AIY19089.1"/>
    </source>
</evidence>
<dbReference type="InterPro" id="IPR051795">
    <property type="entry name" value="Glycosyl_Hydrlase_43"/>
</dbReference>
<keyword evidence="6" id="KW-1185">Reference proteome</keyword>
<dbReference type="STRING" id="2045.KR76_24095"/>
<evidence type="ECO:0000256" key="2">
    <source>
        <dbReference type="ARBA" id="ARBA00022801"/>
    </source>
</evidence>
<dbReference type="HOGENOM" id="CLU_054030_0_0_11"/>
<reference evidence="5 6" key="1">
    <citation type="journal article" date="2015" name="Genome Announc.">
        <title>Complete Genome Sequence of Steroid-Transforming Nocardioides simplex VKM Ac-2033D.</title>
        <authorList>
            <person name="Shtratnikova V.Y."/>
            <person name="Schelkunov M.I."/>
            <person name="Pekov Y.A."/>
            <person name="Fokina V.V."/>
            <person name="Logacheva M.D."/>
            <person name="Sokolov S.L."/>
            <person name="Bragin E.Y."/>
            <person name="Ashapkin V.V."/>
            <person name="Donova M.V."/>
        </authorList>
    </citation>
    <scope>NUCLEOTIDE SEQUENCE [LARGE SCALE GENOMIC DNA]</scope>
    <source>
        <strain evidence="5 6">VKM Ac-2033D</strain>
    </source>
</reference>
<dbReference type="OrthoDB" id="9801455at2"/>
<dbReference type="Pfam" id="PF04616">
    <property type="entry name" value="Glyco_hydro_43"/>
    <property type="match status" value="1"/>
</dbReference>
<dbReference type="PANTHER" id="PTHR42812">
    <property type="entry name" value="BETA-XYLOSIDASE"/>
    <property type="match status" value="1"/>
</dbReference>
<keyword evidence="3 4" id="KW-0326">Glycosidase</keyword>
<dbReference type="GO" id="GO:0005975">
    <property type="term" value="P:carbohydrate metabolic process"/>
    <property type="evidence" value="ECO:0007669"/>
    <property type="project" value="InterPro"/>
</dbReference>
<dbReference type="RefSeq" id="WP_038681977.1">
    <property type="nucleotide sequence ID" value="NZ_BJMC01000015.1"/>
</dbReference>
<dbReference type="GeneID" id="96611847"/>